<proteinExistence type="predicted"/>
<protein>
    <submittedName>
        <fullName evidence="2">Uncharacterized protein</fullName>
    </submittedName>
</protein>
<reference evidence="2" key="1">
    <citation type="journal article" date="2020" name="bioRxiv">
        <title>Chromosome-level reference genome of the European wasp spider Argiope bruennichi: a resource for studies on range expansion and evolutionary adaptation.</title>
        <authorList>
            <person name="Sheffer M.M."/>
            <person name="Hoppe A."/>
            <person name="Krehenwinkel H."/>
            <person name="Uhl G."/>
            <person name="Kuss A.W."/>
            <person name="Jensen L."/>
            <person name="Jensen C."/>
            <person name="Gillespie R.G."/>
            <person name="Hoff K.J."/>
            <person name="Prost S."/>
        </authorList>
    </citation>
    <scope>NUCLEOTIDE SEQUENCE</scope>
</reference>
<dbReference type="EMBL" id="JABXBU010002231">
    <property type="protein sequence ID" value="KAF8764671.1"/>
    <property type="molecule type" value="Genomic_DNA"/>
</dbReference>
<sequence>MNAGFLLFNLLLYLSTTNAKNAQEDGLDANFNGHLEDDYGLIYRIINTLNGKSGWQPPPYASIVDNGDNAAYPVNYIAALVDGSAPRDNDDDELYLSSGHIRSPHVHYHHHQSGKHHHLPKRNLRKTKKSVFMIQQFASLHNVNVYEL</sequence>
<keyword evidence="1" id="KW-0732">Signal</keyword>
<evidence type="ECO:0000313" key="3">
    <source>
        <dbReference type="Proteomes" id="UP000807504"/>
    </source>
</evidence>
<keyword evidence="3" id="KW-1185">Reference proteome</keyword>
<dbReference type="Proteomes" id="UP000807504">
    <property type="component" value="Unassembled WGS sequence"/>
</dbReference>
<accession>A0A8T0E457</accession>
<feature type="signal peptide" evidence="1">
    <location>
        <begin position="1"/>
        <end position="19"/>
    </location>
</feature>
<evidence type="ECO:0000313" key="2">
    <source>
        <dbReference type="EMBL" id="KAF8764671.1"/>
    </source>
</evidence>
<name>A0A8T0E457_ARGBR</name>
<feature type="chain" id="PRO_5035848049" evidence="1">
    <location>
        <begin position="20"/>
        <end position="148"/>
    </location>
</feature>
<comment type="caution">
    <text evidence="2">The sequence shown here is derived from an EMBL/GenBank/DDBJ whole genome shotgun (WGS) entry which is preliminary data.</text>
</comment>
<reference evidence="2" key="2">
    <citation type="submission" date="2020-06" db="EMBL/GenBank/DDBJ databases">
        <authorList>
            <person name="Sheffer M."/>
        </authorList>
    </citation>
    <scope>NUCLEOTIDE SEQUENCE</scope>
</reference>
<dbReference type="AlphaFoldDB" id="A0A8T0E457"/>
<organism evidence="2 3">
    <name type="scientific">Argiope bruennichi</name>
    <name type="common">Wasp spider</name>
    <name type="synonym">Aranea bruennichi</name>
    <dbReference type="NCBI Taxonomy" id="94029"/>
    <lineage>
        <taxon>Eukaryota</taxon>
        <taxon>Metazoa</taxon>
        <taxon>Ecdysozoa</taxon>
        <taxon>Arthropoda</taxon>
        <taxon>Chelicerata</taxon>
        <taxon>Arachnida</taxon>
        <taxon>Araneae</taxon>
        <taxon>Araneomorphae</taxon>
        <taxon>Entelegynae</taxon>
        <taxon>Araneoidea</taxon>
        <taxon>Araneidae</taxon>
        <taxon>Argiope</taxon>
    </lineage>
</organism>
<evidence type="ECO:0000256" key="1">
    <source>
        <dbReference type="SAM" id="SignalP"/>
    </source>
</evidence>
<gene>
    <name evidence="2" type="ORF">HNY73_022726</name>
</gene>